<protein>
    <recommendedName>
        <fullName evidence="7">Protein CyaE</fullName>
    </recommendedName>
</protein>
<comment type="subcellular location">
    <subcellularLocation>
        <location evidence="7">Cell outer membrane</location>
        <topology evidence="7">Peripheral membrane protein</topology>
    </subcellularLocation>
</comment>
<dbReference type="PIRSF" id="PIRSF001892">
    <property type="entry name" value="CyaE"/>
    <property type="match status" value="1"/>
</dbReference>
<evidence type="ECO:0000256" key="1">
    <source>
        <dbReference type="ARBA" id="ARBA00007613"/>
    </source>
</evidence>
<dbReference type="OrthoDB" id="9772436at2"/>
<gene>
    <name evidence="9" type="ORF">F3168_06195</name>
</gene>
<comment type="similarity">
    <text evidence="1 7">Belongs to the outer membrane factor (OMF) (TC 1.B.17) family.</text>
</comment>
<keyword evidence="2 7" id="KW-0813">Transport</keyword>
<keyword evidence="8" id="KW-0732">Signal</keyword>
<dbReference type="AlphaFoldDB" id="A0A7C9KMB1"/>
<evidence type="ECO:0000313" key="9">
    <source>
        <dbReference type="EMBL" id="MQT16844.1"/>
    </source>
</evidence>
<evidence type="ECO:0000256" key="5">
    <source>
        <dbReference type="ARBA" id="ARBA00023136"/>
    </source>
</evidence>
<keyword evidence="7" id="KW-0204">Cytolysis</keyword>
<evidence type="ECO:0000256" key="2">
    <source>
        <dbReference type="ARBA" id="ARBA00022448"/>
    </source>
</evidence>
<dbReference type="InterPro" id="IPR051906">
    <property type="entry name" value="TolC-like"/>
</dbReference>
<dbReference type="InterPro" id="IPR003423">
    <property type="entry name" value="OMP_efflux"/>
</dbReference>
<proteinExistence type="inferred from homology"/>
<dbReference type="PANTHER" id="PTHR30026">
    <property type="entry name" value="OUTER MEMBRANE PROTEIN TOLC"/>
    <property type="match status" value="1"/>
</dbReference>
<feature type="signal peptide" evidence="8">
    <location>
        <begin position="1"/>
        <end position="18"/>
    </location>
</feature>
<keyword evidence="10" id="KW-1185">Reference proteome</keyword>
<dbReference type="GO" id="GO:1990281">
    <property type="term" value="C:efflux pump complex"/>
    <property type="evidence" value="ECO:0007669"/>
    <property type="project" value="TreeGrafter"/>
</dbReference>
<evidence type="ECO:0000256" key="8">
    <source>
        <dbReference type="SAM" id="SignalP"/>
    </source>
</evidence>
<name>A0A7C9KMB1_9SPHN</name>
<feature type="chain" id="PRO_5028939864" description="Protein CyaE" evidence="8">
    <location>
        <begin position="19"/>
        <end position="470"/>
    </location>
</feature>
<comment type="function">
    <text evidence="7">CyaE is necessary for transport of calmodulin-sensitive adenylate cyclase-hemolysin (cyclolysin).</text>
</comment>
<dbReference type="EMBL" id="WIOL01000002">
    <property type="protein sequence ID" value="MQT16844.1"/>
    <property type="molecule type" value="Genomic_DNA"/>
</dbReference>
<dbReference type="Pfam" id="PF02321">
    <property type="entry name" value="OEP"/>
    <property type="match status" value="2"/>
</dbReference>
<evidence type="ECO:0000256" key="3">
    <source>
        <dbReference type="ARBA" id="ARBA00022452"/>
    </source>
</evidence>
<evidence type="ECO:0000313" key="10">
    <source>
        <dbReference type="Proteomes" id="UP000481327"/>
    </source>
</evidence>
<dbReference type="GO" id="GO:0015288">
    <property type="term" value="F:porin activity"/>
    <property type="evidence" value="ECO:0007669"/>
    <property type="project" value="TreeGrafter"/>
</dbReference>
<dbReference type="Proteomes" id="UP000481327">
    <property type="component" value="Unassembled WGS sequence"/>
</dbReference>
<keyword evidence="7" id="KW-0354">Hemolysis</keyword>
<reference evidence="9 10" key="1">
    <citation type="submission" date="2019-09" db="EMBL/GenBank/DDBJ databases">
        <title>Polymorphobacter sp. isolated from a lake in China.</title>
        <authorList>
            <person name="Liu Z."/>
        </authorList>
    </citation>
    <scope>NUCLEOTIDE SEQUENCE [LARGE SCALE GENOMIC DNA]</scope>
    <source>
        <strain evidence="9 10">D40P</strain>
    </source>
</reference>
<dbReference type="SUPFAM" id="SSF56954">
    <property type="entry name" value="Outer membrane efflux proteins (OEP)"/>
    <property type="match status" value="1"/>
</dbReference>
<sequence length="470" mass="48194">MIVRFALAALLLASSASAVPTHDDPRGIIPAAPPPLSARQAACGEVPTRALTLPDLVDIALCRNPQTAVSWAGVRGAAAQIGIARSAQLPSASLSIGPTLSSSKSFQDTGFIDANGNVVGGSSVLTQVNSSARLAVNYLIFDGGGRRAAIDAATAQQRAAFANYADAAQGVVLNVVTAYNNLEANRAIEAANVANLTFARQSRDLATGRKAAGVATGADQLQAETAFAQAELTLIQTRGAIATSAAQLAVAIGLPPTRTLDLAPTAPLASGDVLRAGAEALIADAERLRPDIIAARANVDAAAANVRNAQSAGRPSLSVQASNGLSAIDTTIDRNVASAGLALSVPLFSGWNTRYNIAAARAQLEQQQALAEQTRQQAGLSVYSNFVALDNAFSSLATARVLVRSATLSADLAQGRYRAGVGTFADLLNAQSALASARQQLVQAEYNVRTNNAQLARAIGSIGEAIDVER</sequence>
<dbReference type="GO" id="GO:0015562">
    <property type="term" value="F:efflux transmembrane transporter activity"/>
    <property type="evidence" value="ECO:0007669"/>
    <property type="project" value="InterPro"/>
</dbReference>
<dbReference type="InterPro" id="IPR028351">
    <property type="entry name" value="CyaE"/>
</dbReference>
<comment type="caution">
    <text evidence="9">The sequence shown here is derived from an EMBL/GenBank/DDBJ whole genome shotgun (WGS) entry which is preliminary data.</text>
</comment>
<keyword evidence="4" id="KW-0812">Transmembrane</keyword>
<evidence type="ECO:0000256" key="6">
    <source>
        <dbReference type="ARBA" id="ARBA00023237"/>
    </source>
</evidence>
<dbReference type="GO" id="GO:0031640">
    <property type="term" value="P:killing of cells of another organism"/>
    <property type="evidence" value="ECO:0007669"/>
    <property type="project" value="UniProtKB-KW"/>
</dbReference>
<keyword evidence="3" id="KW-1134">Transmembrane beta strand</keyword>
<keyword evidence="6 7" id="KW-0998">Cell outer membrane</keyword>
<dbReference type="PANTHER" id="PTHR30026:SF20">
    <property type="entry name" value="OUTER MEMBRANE PROTEIN TOLC"/>
    <property type="match status" value="1"/>
</dbReference>
<keyword evidence="5 7" id="KW-0472">Membrane</keyword>
<evidence type="ECO:0000256" key="7">
    <source>
        <dbReference type="PIRNR" id="PIRNR001892"/>
    </source>
</evidence>
<dbReference type="GO" id="GO:0009279">
    <property type="term" value="C:cell outer membrane"/>
    <property type="evidence" value="ECO:0007669"/>
    <property type="project" value="UniProtKB-SubCell"/>
</dbReference>
<organism evidence="9 10">
    <name type="scientific">Sandarakinorhabdus fusca</name>
    <dbReference type="NCBI Taxonomy" id="1439888"/>
    <lineage>
        <taxon>Bacteria</taxon>
        <taxon>Pseudomonadati</taxon>
        <taxon>Pseudomonadota</taxon>
        <taxon>Alphaproteobacteria</taxon>
        <taxon>Sphingomonadales</taxon>
        <taxon>Sphingosinicellaceae</taxon>
        <taxon>Sandarakinorhabdus</taxon>
    </lineage>
</organism>
<evidence type="ECO:0000256" key="4">
    <source>
        <dbReference type="ARBA" id="ARBA00022692"/>
    </source>
</evidence>
<dbReference type="Gene3D" id="1.20.1600.10">
    <property type="entry name" value="Outer membrane efflux proteins (OEP)"/>
    <property type="match status" value="1"/>
</dbReference>
<accession>A0A7C9KMB1</accession>